<feature type="non-terminal residue" evidence="2">
    <location>
        <position position="1"/>
    </location>
</feature>
<comment type="caution">
    <text evidence="2">The sequence shown here is derived from an EMBL/GenBank/DDBJ whole genome shotgun (WGS) entry which is preliminary data.</text>
</comment>
<gene>
    <name evidence="2" type="ORF">LCGC14_2588640</name>
</gene>
<proteinExistence type="predicted"/>
<organism evidence="2">
    <name type="scientific">marine sediment metagenome</name>
    <dbReference type="NCBI Taxonomy" id="412755"/>
    <lineage>
        <taxon>unclassified sequences</taxon>
        <taxon>metagenomes</taxon>
        <taxon>ecological metagenomes</taxon>
    </lineage>
</organism>
<dbReference type="AlphaFoldDB" id="A0A0F9AC84"/>
<protein>
    <recommendedName>
        <fullName evidence="3">Peptidase M50 domain-containing protein</fullName>
    </recommendedName>
</protein>
<feature type="transmembrane region" description="Helical" evidence="1">
    <location>
        <begin position="74"/>
        <end position="98"/>
    </location>
</feature>
<name>A0A0F9AC84_9ZZZZ</name>
<evidence type="ECO:0008006" key="3">
    <source>
        <dbReference type="Google" id="ProtNLM"/>
    </source>
</evidence>
<accession>A0A0F9AC84</accession>
<reference evidence="2" key="1">
    <citation type="journal article" date="2015" name="Nature">
        <title>Complex archaea that bridge the gap between prokaryotes and eukaryotes.</title>
        <authorList>
            <person name="Spang A."/>
            <person name="Saw J.H."/>
            <person name="Jorgensen S.L."/>
            <person name="Zaremba-Niedzwiedzka K."/>
            <person name="Martijn J."/>
            <person name="Lind A.E."/>
            <person name="van Eijk R."/>
            <person name="Schleper C."/>
            <person name="Guy L."/>
            <person name="Ettema T.J."/>
        </authorList>
    </citation>
    <scope>NUCLEOTIDE SEQUENCE</scope>
</reference>
<sequence>VKPKIYRAAKRFGLYSFSEMTEHHIGLIAASGVLINLFFAIIGYLIGFSDFARLSIYYAFFNIIPFSDLDGNKIFFGSIVLWSFLVALILIGLGYVFFGI</sequence>
<evidence type="ECO:0000313" key="2">
    <source>
        <dbReference type="EMBL" id="KKL07179.1"/>
    </source>
</evidence>
<keyword evidence="1" id="KW-0472">Membrane</keyword>
<dbReference type="EMBL" id="LAZR01043396">
    <property type="protein sequence ID" value="KKL07179.1"/>
    <property type="molecule type" value="Genomic_DNA"/>
</dbReference>
<keyword evidence="1" id="KW-1133">Transmembrane helix</keyword>
<evidence type="ECO:0000256" key="1">
    <source>
        <dbReference type="SAM" id="Phobius"/>
    </source>
</evidence>
<keyword evidence="1" id="KW-0812">Transmembrane</keyword>
<feature type="transmembrane region" description="Helical" evidence="1">
    <location>
        <begin position="25"/>
        <end position="46"/>
    </location>
</feature>